<evidence type="ECO:0000313" key="9">
    <source>
        <dbReference type="EMBL" id="OCT84447.1"/>
    </source>
</evidence>
<dbReference type="Pfam" id="PF04101">
    <property type="entry name" value="Glyco_tran_28_C"/>
    <property type="match status" value="1"/>
</dbReference>
<dbReference type="AlphaFoldDB" id="A0A974D563"/>
<evidence type="ECO:0000256" key="4">
    <source>
        <dbReference type="ARBA" id="ARBA00017468"/>
    </source>
</evidence>
<dbReference type="GO" id="GO:0006488">
    <property type="term" value="P:dolichol-linked oligosaccharide biosynthetic process"/>
    <property type="evidence" value="ECO:0007669"/>
    <property type="project" value="InterPro"/>
</dbReference>
<dbReference type="PANTHER" id="PTHR12867:SF6">
    <property type="entry name" value="N-ACETYLGLUCOSAMINYLDIPHOSPHODOLICHOL N-ACETYLGLUCOSAMINYLTRANSFERASE"/>
    <property type="match status" value="1"/>
</dbReference>
<accession>A0A974D563</accession>
<evidence type="ECO:0000256" key="7">
    <source>
        <dbReference type="ARBA" id="ARBA00022824"/>
    </source>
</evidence>
<dbReference type="InterPro" id="IPR039042">
    <property type="entry name" value="Alg13-like"/>
</dbReference>
<dbReference type="PANTHER" id="PTHR12867">
    <property type="entry name" value="GLYCOSYL TRANSFERASE-RELATED"/>
    <property type="match status" value="1"/>
</dbReference>
<keyword evidence="6" id="KW-0808">Transferase</keyword>
<dbReference type="GO" id="GO:0005783">
    <property type="term" value="C:endoplasmic reticulum"/>
    <property type="evidence" value="ECO:0007669"/>
    <property type="project" value="UniProtKB-SubCell"/>
</dbReference>
<reference evidence="10" key="1">
    <citation type="journal article" date="2016" name="Nature">
        <title>Genome evolution in the allotetraploid frog Xenopus laevis.</title>
        <authorList>
            <person name="Session A.M."/>
            <person name="Uno Y."/>
            <person name="Kwon T."/>
            <person name="Chapman J.A."/>
            <person name="Toyoda A."/>
            <person name="Takahashi S."/>
            <person name="Fukui A."/>
            <person name="Hikosaka A."/>
            <person name="Suzuki A."/>
            <person name="Kondo M."/>
            <person name="van Heeringen S.J."/>
            <person name="Quigley I."/>
            <person name="Heinz S."/>
            <person name="Ogino H."/>
            <person name="Ochi H."/>
            <person name="Hellsten U."/>
            <person name="Lyons J.B."/>
            <person name="Simakov O."/>
            <person name="Putnam N."/>
            <person name="Stites J."/>
            <person name="Kuroki Y."/>
            <person name="Tanaka T."/>
            <person name="Michiue T."/>
            <person name="Watanabe M."/>
            <person name="Bogdanovic O."/>
            <person name="Lister R."/>
            <person name="Georgiou G."/>
            <person name="Paranjpe S.S."/>
            <person name="van Kruijsbergen I."/>
            <person name="Shu S."/>
            <person name="Carlson J."/>
            <person name="Kinoshita T."/>
            <person name="Ohta Y."/>
            <person name="Mawaribuchi S."/>
            <person name="Jenkins J."/>
            <person name="Grimwood J."/>
            <person name="Schmutz J."/>
            <person name="Mitros T."/>
            <person name="Mozaffari S.V."/>
            <person name="Suzuki Y."/>
            <person name="Haramoto Y."/>
            <person name="Yamamoto T.S."/>
            <person name="Takagi C."/>
            <person name="Heald R."/>
            <person name="Miller K."/>
            <person name="Haudenschild C."/>
            <person name="Kitzman J."/>
            <person name="Nakayama T."/>
            <person name="Izutsu Y."/>
            <person name="Robert J."/>
            <person name="Fortriede J."/>
            <person name="Burns K."/>
            <person name="Lotay V."/>
            <person name="Karimi K."/>
            <person name="Yasuoka Y."/>
            <person name="Dichmann D.S."/>
            <person name="Flajnik M.F."/>
            <person name="Houston D.W."/>
            <person name="Shendure J."/>
            <person name="DuPasquier L."/>
            <person name="Vize P.D."/>
            <person name="Zorn A.M."/>
            <person name="Ito M."/>
            <person name="Marcotte E.M."/>
            <person name="Wallingford J.B."/>
            <person name="Ito Y."/>
            <person name="Asashima M."/>
            <person name="Ueno N."/>
            <person name="Matsuda Y."/>
            <person name="Veenstra G.J."/>
            <person name="Fujiyama A."/>
            <person name="Harland R.M."/>
            <person name="Taira M."/>
            <person name="Rokhsar D.S."/>
        </authorList>
    </citation>
    <scope>NUCLEOTIDE SEQUENCE [LARGE SCALE GENOMIC DNA]</scope>
    <source>
        <strain evidence="10">J</strain>
    </source>
</reference>
<sequence>MGKTVFVTVGTTSFDHLISCVSAEETVTILNGLGYNRLVLQIGRGTIEPAPSCTSDFLLEFFRYKESLEEDIKSADLVISHAGAGSCLETLGEGKPLIVVINEQLMSNHQIELAKQLYKDGHLFYCTCSTLGNTLQKMDLSSLKCFSPGRPENFATFLDKIVGIK</sequence>
<dbReference type="OMA" id="QYKFRPN"/>
<evidence type="ECO:0000256" key="6">
    <source>
        <dbReference type="ARBA" id="ARBA00022679"/>
    </source>
</evidence>
<evidence type="ECO:0000313" key="10">
    <source>
        <dbReference type="Proteomes" id="UP000694892"/>
    </source>
</evidence>
<protein>
    <recommendedName>
        <fullName evidence="4">UDP-N-acetylglucosamine transferase subunit ALG13</fullName>
        <ecNumber evidence="3">2.4.1.141</ecNumber>
    </recommendedName>
</protein>
<dbReference type="InterPro" id="IPR007235">
    <property type="entry name" value="Glyco_trans_28_C"/>
</dbReference>
<organism evidence="9 10">
    <name type="scientific">Xenopus laevis</name>
    <name type="common">African clawed frog</name>
    <dbReference type="NCBI Taxonomy" id="8355"/>
    <lineage>
        <taxon>Eukaryota</taxon>
        <taxon>Metazoa</taxon>
        <taxon>Chordata</taxon>
        <taxon>Craniata</taxon>
        <taxon>Vertebrata</taxon>
        <taxon>Euteleostomi</taxon>
        <taxon>Amphibia</taxon>
        <taxon>Batrachia</taxon>
        <taxon>Anura</taxon>
        <taxon>Pipoidea</taxon>
        <taxon>Pipidae</taxon>
        <taxon>Xenopodinae</taxon>
        <taxon>Xenopus</taxon>
        <taxon>Xenopus</taxon>
    </lineage>
</organism>
<evidence type="ECO:0000259" key="8">
    <source>
        <dbReference type="Pfam" id="PF04101"/>
    </source>
</evidence>
<keyword evidence="5" id="KW-0328">Glycosyltransferase</keyword>
<dbReference type="SUPFAM" id="SSF53756">
    <property type="entry name" value="UDP-Glycosyltransferase/glycogen phosphorylase"/>
    <property type="match status" value="1"/>
</dbReference>
<comment type="similarity">
    <text evidence="2">Belongs to the glycosyltransferase 28 family.</text>
</comment>
<name>A0A974D563_XENLA</name>
<dbReference type="Proteomes" id="UP000694892">
    <property type="component" value="Chromosome 4L"/>
</dbReference>
<dbReference type="EMBL" id="CM004472">
    <property type="protein sequence ID" value="OCT84447.1"/>
    <property type="molecule type" value="Genomic_DNA"/>
</dbReference>
<feature type="domain" description="Glycosyl transferase family 28 C-terminal" evidence="8">
    <location>
        <begin position="4"/>
        <end position="147"/>
    </location>
</feature>
<keyword evidence="7" id="KW-0256">Endoplasmic reticulum</keyword>
<dbReference type="GO" id="GO:0004577">
    <property type="term" value="F:N-acetylglucosaminyldiphosphodolichol N-acetylglucosaminyltransferase activity"/>
    <property type="evidence" value="ECO:0007669"/>
    <property type="project" value="UniProtKB-EC"/>
</dbReference>
<gene>
    <name evidence="9" type="ORF">XELAEV_18022600mg</name>
</gene>
<comment type="subcellular location">
    <subcellularLocation>
        <location evidence="1">Endoplasmic reticulum</location>
    </subcellularLocation>
</comment>
<dbReference type="Gene3D" id="3.40.50.2000">
    <property type="entry name" value="Glycogen Phosphorylase B"/>
    <property type="match status" value="1"/>
</dbReference>
<evidence type="ECO:0000256" key="5">
    <source>
        <dbReference type="ARBA" id="ARBA00022676"/>
    </source>
</evidence>
<proteinExistence type="inferred from homology"/>
<evidence type="ECO:0000256" key="3">
    <source>
        <dbReference type="ARBA" id="ARBA00012614"/>
    </source>
</evidence>
<evidence type="ECO:0000256" key="2">
    <source>
        <dbReference type="ARBA" id="ARBA00006962"/>
    </source>
</evidence>
<evidence type="ECO:0000256" key="1">
    <source>
        <dbReference type="ARBA" id="ARBA00004240"/>
    </source>
</evidence>
<dbReference type="EC" id="2.4.1.141" evidence="3"/>